<name>A0ACB7IS91_PLECO</name>
<dbReference type="EMBL" id="WQMT02000007">
    <property type="protein sequence ID" value="KAG9221069.1"/>
    <property type="molecule type" value="Genomic_DNA"/>
</dbReference>
<accession>A0ACB7IS91</accession>
<protein>
    <submittedName>
        <fullName evidence="1">Uncharacterized protein</fullName>
    </submittedName>
</protein>
<evidence type="ECO:0000313" key="1">
    <source>
        <dbReference type="EMBL" id="KAG9221069.1"/>
    </source>
</evidence>
<proteinExistence type="predicted"/>
<reference evidence="1 2" key="1">
    <citation type="journal article" date="2021" name="Appl. Environ. Microbiol.">
        <title>Genetic linkage and physical mapping for an oyster mushroom Pleurotus cornucopiae and QTL analysis for the trait cap color.</title>
        <authorList>
            <person name="Zhang Y."/>
            <person name="Gao W."/>
            <person name="Sonnenberg A."/>
            <person name="Chen Q."/>
            <person name="Zhang J."/>
            <person name="Huang C."/>
        </authorList>
    </citation>
    <scope>NUCLEOTIDE SEQUENCE [LARGE SCALE GENOMIC DNA]</scope>
    <source>
        <strain evidence="1">CCMSSC00406</strain>
    </source>
</reference>
<keyword evidence="2" id="KW-1185">Reference proteome</keyword>
<sequence>MDDSEASPEDIKVLTDLGQLLIDAILQDEPLEKINSLIDAGAPLWYQTEDEGLSALHAAVHKEDFDLAKMLLGKGAIWNAVDNEKITAGEVALSLNDEKLYTLIRDAGIRSEMLLALLSKKHHSEPASSLILRSTDESAAGSTDAFLSSKLRYTTDAGGQEICLLQMDGGEEVGVMMGWEREIMGETVNRLCEDHPNFDQGLKILNVGFGLGIIDTLFQQLSVPPSQHVIIEPHPDVLAHMKSLGWDRKPGVRILAGKWQDFVESEDLLQTGGFDVVYTDTFSEDYGELHKFFEALPDLLSGTESRFSFFNGLGATNALFYDVYTHLSELHLAEIGLDVEWRDLDVTPSSKDHSIVTMSDFERGKNQVTFYLSPNQRGIIPVPVELQRIIPDTLWNERVQAATQVASRYSKPLFERIWLTLALISIVVVPIVLVPVIAKAIHEGQDPDTLGAHYAIARGVGIGIFVGTALLFFIPVFVWKLIGRMQVRRLLQHWIVEDRVMLDQTQFIPKWIVKPPSVFRDSIALSITTPPPMGATLYNPAAYMPSHITAPTPPDPAFTTIPLRKEADNPFADFDEKVPARGDIRNV</sequence>
<dbReference type="Proteomes" id="UP000824881">
    <property type="component" value="Unassembled WGS sequence"/>
</dbReference>
<evidence type="ECO:0000313" key="2">
    <source>
        <dbReference type="Proteomes" id="UP000824881"/>
    </source>
</evidence>
<gene>
    <name evidence="1" type="ORF">CCMSSC00406_0005492</name>
</gene>
<organism evidence="1 2">
    <name type="scientific">Pleurotus cornucopiae</name>
    <name type="common">Cornucopia mushroom</name>
    <dbReference type="NCBI Taxonomy" id="5321"/>
    <lineage>
        <taxon>Eukaryota</taxon>
        <taxon>Fungi</taxon>
        <taxon>Dikarya</taxon>
        <taxon>Basidiomycota</taxon>
        <taxon>Agaricomycotina</taxon>
        <taxon>Agaricomycetes</taxon>
        <taxon>Agaricomycetidae</taxon>
        <taxon>Agaricales</taxon>
        <taxon>Pleurotineae</taxon>
        <taxon>Pleurotaceae</taxon>
        <taxon>Pleurotus</taxon>
    </lineage>
</organism>
<comment type="caution">
    <text evidence="1">The sequence shown here is derived from an EMBL/GenBank/DDBJ whole genome shotgun (WGS) entry which is preliminary data.</text>
</comment>